<dbReference type="Proteomes" id="UP000266287">
    <property type="component" value="Unassembled WGS sequence"/>
</dbReference>
<dbReference type="GO" id="GO:1990170">
    <property type="term" value="P:stress response to cadmium ion"/>
    <property type="evidence" value="ECO:0007669"/>
    <property type="project" value="TreeGrafter"/>
</dbReference>
<organism evidence="3 4">
    <name type="scientific">candidate division NPL-UPA2 bacterium Unc8</name>
    <dbReference type="NCBI Taxonomy" id="1980939"/>
    <lineage>
        <taxon>Bacteria</taxon>
    </lineage>
</organism>
<proteinExistence type="predicted"/>
<sequence>MKCEVCGKNTATVHYTEIINEELREMHLCEWCAQQKEALGKPHFFTAEFLSGLFDASQVFTEKQTEKCAQCGFGHSNFQKLGRLGCSECYQTFKEQITPLLKRVHGSSQHVGNVPSAHKGIINVRKDLSRLRQELKTAISEEKFEEAARLRDKIKEIEKNITATEKSDNESQ</sequence>
<dbReference type="GO" id="GO:0005507">
    <property type="term" value="F:copper ion binding"/>
    <property type="evidence" value="ECO:0007669"/>
    <property type="project" value="TreeGrafter"/>
</dbReference>
<name>A0A399FXY7_UNCN2</name>
<dbReference type="InterPro" id="IPR025542">
    <property type="entry name" value="YacH"/>
</dbReference>
<dbReference type="PROSITE" id="PS50151">
    <property type="entry name" value="UVR"/>
    <property type="match status" value="1"/>
</dbReference>
<reference evidence="3 4" key="1">
    <citation type="submission" date="2018-08" db="EMBL/GenBank/DDBJ databases">
        <title>Draft genome of candidate division NPL-UPA2 bacterium Unc8 that adapted to ultra-basic serpentinizing groundwater.</title>
        <authorList>
            <person name="Ishii S."/>
            <person name="Suzuki S."/>
            <person name="Nealson K.H."/>
        </authorList>
    </citation>
    <scope>NUCLEOTIDE SEQUENCE [LARGE SCALE GENOMIC DNA]</scope>
    <source>
        <strain evidence="3">Unc8</strain>
    </source>
</reference>
<dbReference type="GO" id="GO:1990169">
    <property type="term" value="P:stress response to copper ion"/>
    <property type="evidence" value="ECO:0007669"/>
    <property type="project" value="TreeGrafter"/>
</dbReference>
<keyword evidence="1" id="KW-0175">Coiled coil</keyword>
<evidence type="ECO:0000313" key="4">
    <source>
        <dbReference type="Proteomes" id="UP000266287"/>
    </source>
</evidence>
<dbReference type="GO" id="GO:0008270">
    <property type="term" value="F:zinc ion binding"/>
    <property type="evidence" value="ECO:0007669"/>
    <property type="project" value="TreeGrafter"/>
</dbReference>
<dbReference type="EMBL" id="NDHY01000001">
    <property type="protein sequence ID" value="RII00977.1"/>
    <property type="molecule type" value="Genomic_DNA"/>
</dbReference>
<dbReference type="InterPro" id="IPR001943">
    <property type="entry name" value="UVR_dom"/>
</dbReference>
<evidence type="ECO:0000256" key="1">
    <source>
        <dbReference type="SAM" id="Coils"/>
    </source>
</evidence>
<dbReference type="PANTHER" id="PTHR38430:SF1">
    <property type="entry name" value="PROTEIN-ARGININE KINASE ACTIVATOR PROTEIN"/>
    <property type="match status" value="1"/>
</dbReference>
<evidence type="ECO:0000259" key="2">
    <source>
        <dbReference type="PROSITE" id="PS50151"/>
    </source>
</evidence>
<feature type="domain" description="UVR" evidence="2">
    <location>
        <begin position="125"/>
        <end position="160"/>
    </location>
</feature>
<dbReference type="InterPro" id="IPR036876">
    <property type="entry name" value="UVR_dom_sf"/>
</dbReference>
<dbReference type="PIRSF" id="PIRSF015034">
    <property type="entry name" value="YacH"/>
    <property type="match status" value="1"/>
</dbReference>
<dbReference type="Pfam" id="PF02151">
    <property type="entry name" value="UVR"/>
    <property type="match status" value="1"/>
</dbReference>
<feature type="coiled-coil region" evidence="1">
    <location>
        <begin position="121"/>
        <end position="167"/>
    </location>
</feature>
<dbReference type="GO" id="GO:0046870">
    <property type="term" value="F:cadmium ion binding"/>
    <property type="evidence" value="ECO:0007669"/>
    <property type="project" value="TreeGrafter"/>
</dbReference>
<gene>
    <name evidence="3" type="ORF">B9J77_00070</name>
</gene>
<accession>A0A399FXY7</accession>
<evidence type="ECO:0000313" key="3">
    <source>
        <dbReference type="EMBL" id="RII00977.1"/>
    </source>
</evidence>
<protein>
    <recommendedName>
        <fullName evidence="2">UVR domain-containing protein</fullName>
    </recommendedName>
</protein>
<comment type="caution">
    <text evidence="3">The sequence shown here is derived from an EMBL/GenBank/DDBJ whole genome shotgun (WGS) entry which is preliminary data.</text>
</comment>
<dbReference type="SUPFAM" id="SSF46600">
    <property type="entry name" value="C-terminal UvrC-binding domain of UvrB"/>
    <property type="match status" value="1"/>
</dbReference>
<dbReference type="PANTHER" id="PTHR38430">
    <property type="entry name" value="PROTEIN-ARGININE KINASE ACTIVATOR PROTEIN"/>
    <property type="match status" value="1"/>
</dbReference>
<dbReference type="AlphaFoldDB" id="A0A399FXY7"/>
<dbReference type="GO" id="GO:0050897">
    <property type="term" value="F:cobalt ion binding"/>
    <property type="evidence" value="ECO:0007669"/>
    <property type="project" value="TreeGrafter"/>
</dbReference>
<dbReference type="Gene3D" id="4.10.860.10">
    <property type="entry name" value="UVR domain"/>
    <property type="match status" value="1"/>
</dbReference>